<proteinExistence type="predicted"/>
<feature type="signal peptide" evidence="1">
    <location>
        <begin position="1"/>
        <end position="23"/>
    </location>
</feature>
<dbReference type="AlphaFoldDB" id="A0AA89BLM7"/>
<sequence length="432" mass="49843">MGTSFRYVIWIMLACSMLTPLECHEVNTEAIESGLEMGEGITEMMTSKSFGSALKKLGEGIGPYLSAVGPALGFLFSFIGGDEHMEFMKEMLEKIERRFDLVDDRFNEVNNKIDWSSIQTNLGKHSNTIRILNEALSNVRMGSRELKQDYKGVFLRLYDNNWKNDPLVIYQSVTSSDLLHKNLIEKLKVVMGNHRPNIQKFMLGLIELVIRGINVELSYWELKNKTLMRKDREKYWTQKITNMKETVAKADNEIKRNYLNQTKKDLAKLLRDGAGETHDRFAKMAYHFLTEKYSWRDWIVVVYDELAGGDKHWVKHCGGTSIFRTHGRNTVIASVPKSKMAIPNNKSLELLNDIQVKGRAKWYLGKRCLDAKVIFDKFPIYVRNGCSKYAGVGVIKFNRLSTKVSIEAQPDRFVTINHNCDWINEFKFFLFG</sequence>
<dbReference type="Proteomes" id="UP001186944">
    <property type="component" value="Unassembled WGS sequence"/>
</dbReference>
<dbReference type="InterPro" id="IPR039051">
    <property type="entry name" value="SE-CTX-like"/>
</dbReference>
<reference evidence="2" key="1">
    <citation type="submission" date="2019-08" db="EMBL/GenBank/DDBJ databases">
        <title>The improved chromosome-level genome for the pearl oyster Pinctada fucata martensii using PacBio sequencing and Hi-C.</title>
        <authorList>
            <person name="Zheng Z."/>
        </authorList>
    </citation>
    <scope>NUCLEOTIDE SEQUENCE</scope>
    <source>
        <strain evidence="2">ZZ-2019</strain>
        <tissue evidence="2">Adductor muscle</tissue>
    </source>
</reference>
<name>A0AA89BLM7_PINIB</name>
<dbReference type="PANTHER" id="PTHR40472">
    <property type="entry name" value="RICIN B-TYPE LECTIN DOMAIN-CONTAINING PROTEIN"/>
    <property type="match status" value="1"/>
</dbReference>
<protein>
    <submittedName>
        <fullName evidence="2">Uncharacterized protein</fullName>
    </submittedName>
</protein>
<dbReference type="PANTHER" id="PTHR40472:SF6">
    <property type="entry name" value="RICIN B-TYPE LECTIN DOMAIN-CONTAINING PROTEIN"/>
    <property type="match status" value="1"/>
</dbReference>
<dbReference type="EMBL" id="VSWD01000012">
    <property type="protein sequence ID" value="KAK3085664.1"/>
    <property type="molecule type" value="Genomic_DNA"/>
</dbReference>
<keyword evidence="1" id="KW-0732">Signal</keyword>
<comment type="caution">
    <text evidence="2">The sequence shown here is derived from an EMBL/GenBank/DDBJ whole genome shotgun (WGS) entry which is preliminary data.</text>
</comment>
<evidence type="ECO:0000256" key="1">
    <source>
        <dbReference type="SAM" id="SignalP"/>
    </source>
</evidence>
<feature type="chain" id="PRO_5041651592" evidence="1">
    <location>
        <begin position="24"/>
        <end position="432"/>
    </location>
</feature>
<gene>
    <name evidence="2" type="ORF">FSP39_006882</name>
</gene>
<evidence type="ECO:0000313" key="2">
    <source>
        <dbReference type="EMBL" id="KAK3085664.1"/>
    </source>
</evidence>
<evidence type="ECO:0000313" key="3">
    <source>
        <dbReference type="Proteomes" id="UP001186944"/>
    </source>
</evidence>
<accession>A0AA89BLM7</accession>
<organism evidence="2 3">
    <name type="scientific">Pinctada imbricata</name>
    <name type="common">Atlantic pearl-oyster</name>
    <name type="synonym">Pinctada martensii</name>
    <dbReference type="NCBI Taxonomy" id="66713"/>
    <lineage>
        <taxon>Eukaryota</taxon>
        <taxon>Metazoa</taxon>
        <taxon>Spiralia</taxon>
        <taxon>Lophotrochozoa</taxon>
        <taxon>Mollusca</taxon>
        <taxon>Bivalvia</taxon>
        <taxon>Autobranchia</taxon>
        <taxon>Pteriomorphia</taxon>
        <taxon>Pterioida</taxon>
        <taxon>Pterioidea</taxon>
        <taxon>Pteriidae</taxon>
        <taxon>Pinctada</taxon>
    </lineage>
</organism>
<keyword evidence="3" id="KW-1185">Reference proteome</keyword>